<feature type="region of interest" description="Disordered" evidence="1">
    <location>
        <begin position="63"/>
        <end position="97"/>
    </location>
</feature>
<dbReference type="Proteomes" id="UP000030758">
    <property type="component" value="Unassembled WGS sequence"/>
</dbReference>
<gene>
    <name evidence="2" type="ORF">M513_05529</name>
    <name evidence="3" type="ORF">M514_05529</name>
</gene>
<dbReference type="EMBL" id="KL367591">
    <property type="protein sequence ID" value="KFD62609.1"/>
    <property type="molecule type" value="Genomic_DNA"/>
</dbReference>
<evidence type="ECO:0000313" key="3">
    <source>
        <dbReference type="EMBL" id="KFD62609.1"/>
    </source>
</evidence>
<accession>A0A085MZG3</accession>
<dbReference type="Proteomes" id="UP000030764">
    <property type="component" value="Unassembled WGS sequence"/>
</dbReference>
<sequence>MHPLRQACNLNAVNVIFCMKPFVPLKTDYVFNASEIQLTKGCADIIRRIALRNAEDCVASNGQQSSNARHKELKCSARPAEPTNECIDSVSDNISAI</sequence>
<name>A0A085MZG3_9BILA</name>
<reference evidence="3 4" key="1">
    <citation type="journal article" date="2014" name="Nat. Genet.">
        <title>Genome and transcriptome of the porcine whipworm Trichuris suis.</title>
        <authorList>
            <person name="Jex A.R."/>
            <person name="Nejsum P."/>
            <person name="Schwarz E.M."/>
            <person name="Hu L."/>
            <person name="Young N.D."/>
            <person name="Hall R.S."/>
            <person name="Korhonen P.K."/>
            <person name="Liao S."/>
            <person name="Thamsborg S."/>
            <person name="Xia J."/>
            <person name="Xu P."/>
            <person name="Wang S."/>
            <person name="Scheerlinck J.P."/>
            <person name="Hofmann A."/>
            <person name="Sternberg P.W."/>
            <person name="Wang J."/>
            <person name="Gasser R.B."/>
        </authorList>
    </citation>
    <scope>NUCLEOTIDE SEQUENCE [LARGE SCALE GENOMIC DNA]</scope>
    <source>
        <strain evidence="3">DCEP-RM93F</strain>
        <strain evidence="2">DCEP-RM93M</strain>
    </source>
</reference>
<keyword evidence="4" id="KW-1185">Reference proteome</keyword>
<protein>
    <submittedName>
        <fullName evidence="3">Uncharacterized protein</fullName>
    </submittedName>
</protein>
<organism evidence="3">
    <name type="scientific">Trichuris suis</name>
    <name type="common">pig whipworm</name>
    <dbReference type="NCBI Taxonomy" id="68888"/>
    <lineage>
        <taxon>Eukaryota</taxon>
        <taxon>Metazoa</taxon>
        <taxon>Ecdysozoa</taxon>
        <taxon>Nematoda</taxon>
        <taxon>Enoplea</taxon>
        <taxon>Dorylaimia</taxon>
        <taxon>Trichinellida</taxon>
        <taxon>Trichuridae</taxon>
        <taxon>Trichuris</taxon>
    </lineage>
</organism>
<evidence type="ECO:0000256" key="1">
    <source>
        <dbReference type="SAM" id="MobiDB-lite"/>
    </source>
</evidence>
<proteinExistence type="predicted"/>
<dbReference type="EMBL" id="KL363215">
    <property type="protein sequence ID" value="KFD53613.1"/>
    <property type="molecule type" value="Genomic_DNA"/>
</dbReference>
<evidence type="ECO:0000313" key="4">
    <source>
        <dbReference type="Proteomes" id="UP000030764"/>
    </source>
</evidence>
<evidence type="ECO:0000313" key="2">
    <source>
        <dbReference type="EMBL" id="KFD53613.1"/>
    </source>
</evidence>
<dbReference type="AlphaFoldDB" id="A0A085MZG3"/>